<feature type="domain" description="Glycosyl transferase family 1" evidence="4">
    <location>
        <begin position="218"/>
        <end position="378"/>
    </location>
</feature>
<evidence type="ECO:0000313" key="7">
    <source>
        <dbReference type="Proteomes" id="UP001622690"/>
    </source>
</evidence>
<sequence length="411" mass="43805">MTTRHPSAGRVAMVSEHASPLAALGGPDAGGQNVYVAQLAGHLVRRGHDVTVYTRRDDPRSPERVTTPDGFQVVHVPAGPAAPVPKDELPPYMPEFGAFLAREWATAPPDVVHAHFWMSGWAALSGAYGLGIPVVQTYHALGTVKRRHQGAADTSPRDRVAIETVIGRECSRIIATCEDEVCELEAMGLSRRNVSVVPCGVDPHQFTPRAGARRPADAPRRLLAVGRLVPRKGFDRAIRALADVPGAELLIAGGPEPALLAAEPEAERLRAIAEEHGVADRVTLLGAVGRDDMPALLSSADLVLSLPRYEPFGIVPVEAMACRAPILATAVGGQLDTVVDGMTGELVPADDDYDISAAVRRLLADPDRLARYGAQGRRRVLSRYTWDRVADGVTRAYSAVSSVPSLSGALR</sequence>
<keyword evidence="2 6" id="KW-0328">Glycosyltransferase</keyword>
<dbReference type="InterPro" id="IPR028098">
    <property type="entry name" value="Glyco_trans_4-like_N"/>
</dbReference>
<dbReference type="EMBL" id="CP108125">
    <property type="protein sequence ID" value="WTO86896.1"/>
    <property type="molecule type" value="Genomic_DNA"/>
</dbReference>
<evidence type="ECO:0000256" key="2">
    <source>
        <dbReference type="ARBA" id="ARBA00022676"/>
    </source>
</evidence>
<accession>A0ABZ1J3X9</accession>
<protein>
    <recommendedName>
        <fullName evidence="1">D-inositol 3-phosphate glycosyltransferase</fullName>
    </recommendedName>
</protein>
<evidence type="ECO:0000259" key="4">
    <source>
        <dbReference type="Pfam" id="PF00534"/>
    </source>
</evidence>
<dbReference type="SUPFAM" id="SSF53756">
    <property type="entry name" value="UDP-Glycosyltransferase/glycogen phosphorylase"/>
    <property type="match status" value="1"/>
</dbReference>
<dbReference type="Pfam" id="PF13439">
    <property type="entry name" value="Glyco_transf_4"/>
    <property type="match status" value="1"/>
</dbReference>
<dbReference type="RefSeq" id="WP_055623049.1">
    <property type="nucleotide sequence ID" value="NZ_CP108125.1"/>
</dbReference>
<dbReference type="InterPro" id="IPR001296">
    <property type="entry name" value="Glyco_trans_1"/>
</dbReference>
<evidence type="ECO:0000256" key="3">
    <source>
        <dbReference type="ARBA" id="ARBA00022679"/>
    </source>
</evidence>
<name>A0ABZ1J3X9_9ACTN</name>
<organism evidence="6 7">
    <name type="scientific">Streptomyces nigra</name>
    <dbReference type="NCBI Taxonomy" id="1827580"/>
    <lineage>
        <taxon>Bacteria</taxon>
        <taxon>Bacillati</taxon>
        <taxon>Actinomycetota</taxon>
        <taxon>Actinomycetes</taxon>
        <taxon>Kitasatosporales</taxon>
        <taxon>Streptomycetaceae</taxon>
        <taxon>Streptomyces</taxon>
    </lineage>
</organism>
<gene>
    <name evidence="6" type="ORF">OHU27_32440</name>
</gene>
<evidence type="ECO:0000256" key="1">
    <source>
        <dbReference type="ARBA" id="ARBA00021292"/>
    </source>
</evidence>
<dbReference type="GO" id="GO:0016757">
    <property type="term" value="F:glycosyltransferase activity"/>
    <property type="evidence" value="ECO:0007669"/>
    <property type="project" value="UniProtKB-KW"/>
</dbReference>
<evidence type="ECO:0000259" key="5">
    <source>
        <dbReference type="Pfam" id="PF13439"/>
    </source>
</evidence>
<keyword evidence="3 6" id="KW-0808">Transferase</keyword>
<dbReference type="PANTHER" id="PTHR12526:SF635">
    <property type="entry name" value="GLYCOSYL TRANSFERASE GROUP 1"/>
    <property type="match status" value="1"/>
</dbReference>
<dbReference type="Pfam" id="PF00534">
    <property type="entry name" value="Glycos_transf_1"/>
    <property type="match status" value="1"/>
</dbReference>
<evidence type="ECO:0000313" key="6">
    <source>
        <dbReference type="EMBL" id="WTO86896.1"/>
    </source>
</evidence>
<dbReference type="Proteomes" id="UP001622690">
    <property type="component" value="Chromosome"/>
</dbReference>
<dbReference type="Gene3D" id="3.40.50.2000">
    <property type="entry name" value="Glycogen Phosphorylase B"/>
    <property type="match status" value="2"/>
</dbReference>
<reference evidence="6 7" key="1">
    <citation type="submission" date="2022-10" db="EMBL/GenBank/DDBJ databases">
        <title>The complete genomes of actinobacterial strains from the NBC collection.</title>
        <authorList>
            <person name="Joergensen T.S."/>
            <person name="Alvarez Arevalo M."/>
            <person name="Sterndorff E.B."/>
            <person name="Faurdal D."/>
            <person name="Vuksanovic O."/>
            <person name="Mourched A.-S."/>
            <person name="Charusanti P."/>
            <person name="Shaw S."/>
            <person name="Blin K."/>
            <person name="Weber T."/>
        </authorList>
    </citation>
    <scope>NUCLEOTIDE SEQUENCE [LARGE SCALE GENOMIC DNA]</scope>
    <source>
        <strain evidence="6 7">NBC_00206</strain>
    </source>
</reference>
<dbReference type="PANTHER" id="PTHR12526">
    <property type="entry name" value="GLYCOSYLTRANSFERASE"/>
    <property type="match status" value="1"/>
</dbReference>
<keyword evidence="7" id="KW-1185">Reference proteome</keyword>
<proteinExistence type="predicted"/>
<feature type="domain" description="Glycosyltransferase subfamily 4-like N-terminal" evidence="5">
    <location>
        <begin position="30"/>
        <end position="204"/>
    </location>
</feature>